<reference evidence="1 2" key="1">
    <citation type="submission" date="2022-05" db="EMBL/GenBank/DDBJ databases">
        <title>Genome Sequencing of Bee-Associated Microbes.</title>
        <authorList>
            <person name="Dunlap C."/>
        </authorList>
    </citation>
    <scope>NUCLEOTIDE SEQUENCE [LARGE SCALE GENOMIC DNA]</scope>
    <source>
        <strain evidence="1 2">NRRL B-04010</strain>
    </source>
</reference>
<gene>
    <name evidence="1" type="ORF">M5X12_21885</name>
</gene>
<organism evidence="1 2">
    <name type="scientific">Paenibacillus alvei</name>
    <name type="common">Bacillus alvei</name>
    <dbReference type="NCBI Taxonomy" id="44250"/>
    <lineage>
        <taxon>Bacteria</taxon>
        <taxon>Bacillati</taxon>
        <taxon>Bacillota</taxon>
        <taxon>Bacilli</taxon>
        <taxon>Bacillales</taxon>
        <taxon>Paenibacillaceae</taxon>
        <taxon>Paenibacillus</taxon>
    </lineage>
</organism>
<protein>
    <submittedName>
        <fullName evidence="1">Uncharacterized protein</fullName>
    </submittedName>
</protein>
<dbReference type="Proteomes" id="UP001527181">
    <property type="component" value="Unassembled WGS sequence"/>
</dbReference>
<accession>A0ABT4H2I0</accession>
<evidence type="ECO:0000313" key="2">
    <source>
        <dbReference type="Proteomes" id="UP001527181"/>
    </source>
</evidence>
<sequence length="78" mass="8815">MKTLYVISLWHGDEQNAFAVVGETAEEAKLAAIARMREDNELDENELIEYDSEMSFEITEAGDIAGNCYDIRLSLQNL</sequence>
<keyword evidence="2" id="KW-1185">Reference proteome</keyword>
<comment type="caution">
    <text evidence="1">The sequence shown here is derived from an EMBL/GenBank/DDBJ whole genome shotgun (WGS) entry which is preliminary data.</text>
</comment>
<proteinExistence type="predicted"/>
<dbReference type="EMBL" id="JAMDNP010000050">
    <property type="protein sequence ID" value="MCY9763187.1"/>
    <property type="molecule type" value="Genomic_DNA"/>
</dbReference>
<evidence type="ECO:0000313" key="1">
    <source>
        <dbReference type="EMBL" id="MCY9763187.1"/>
    </source>
</evidence>
<name>A0ABT4H2I0_PAEAL</name>
<dbReference type="RefSeq" id="WP_268600200.1">
    <property type="nucleotide sequence ID" value="NZ_JAMDNP010000050.1"/>
</dbReference>